<dbReference type="PANTHER" id="PTHR12302:SF3">
    <property type="entry name" value="SERINE_THREONINE-PROTEIN KINASE 31"/>
    <property type="match status" value="1"/>
</dbReference>
<keyword evidence="8" id="KW-1185">Reference proteome</keyword>
<dbReference type="InterPro" id="IPR035437">
    <property type="entry name" value="SNase_OB-fold_sf"/>
</dbReference>
<dbReference type="GO" id="GO:0004519">
    <property type="term" value="F:endonuclease activity"/>
    <property type="evidence" value="ECO:0007669"/>
    <property type="project" value="UniProtKB-KW"/>
</dbReference>
<evidence type="ECO:0000256" key="5">
    <source>
        <dbReference type="SAM" id="SignalP"/>
    </source>
</evidence>
<dbReference type="GO" id="GO:0016787">
    <property type="term" value="F:hydrolase activity"/>
    <property type="evidence" value="ECO:0007669"/>
    <property type="project" value="UniProtKB-KW"/>
</dbReference>
<dbReference type="Pfam" id="PF00565">
    <property type="entry name" value="SNase"/>
    <property type="match status" value="1"/>
</dbReference>
<evidence type="ECO:0000256" key="3">
    <source>
        <dbReference type="ARBA" id="ARBA00022801"/>
    </source>
</evidence>
<dbReference type="Gene3D" id="2.40.50.90">
    <property type="match status" value="1"/>
</dbReference>
<keyword evidence="2" id="KW-0255">Endonuclease</keyword>
<dbReference type="PANTHER" id="PTHR12302">
    <property type="entry name" value="EBNA2 BINDING PROTEIN P100"/>
    <property type="match status" value="1"/>
</dbReference>
<keyword evidence="5" id="KW-0732">Signal</keyword>
<dbReference type="EMBL" id="MRCA01000030">
    <property type="protein sequence ID" value="OKH10809.1"/>
    <property type="molecule type" value="Genomic_DNA"/>
</dbReference>
<name>A0A1U7GSL5_9CYAN</name>
<dbReference type="InterPro" id="IPR016071">
    <property type="entry name" value="Staphylococal_nuclease_OB-fold"/>
</dbReference>
<dbReference type="PROSITE" id="PS50830">
    <property type="entry name" value="TNASE_3"/>
    <property type="match status" value="1"/>
</dbReference>
<dbReference type="Proteomes" id="UP000186391">
    <property type="component" value="Unassembled WGS sequence"/>
</dbReference>
<organism evidence="7 8">
    <name type="scientific">Fischerella major NIES-592</name>
    <dbReference type="NCBI Taxonomy" id="210994"/>
    <lineage>
        <taxon>Bacteria</taxon>
        <taxon>Bacillati</taxon>
        <taxon>Cyanobacteriota</taxon>
        <taxon>Cyanophyceae</taxon>
        <taxon>Nostocales</taxon>
        <taxon>Hapalosiphonaceae</taxon>
        <taxon>Fischerella</taxon>
    </lineage>
</organism>
<feature type="domain" description="TNase-like" evidence="6">
    <location>
        <begin position="58"/>
        <end position="181"/>
    </location>
</feature>
<reference evidence="7 8" key="1">
    <citation type="submission" date="2016-11" db="EMBL/GenBank/DDBJ databases">
        <title>Draft Genome Sequences of Nine Cyanobacterial Strains from Diverse Habitats.</title>
        <authorList>
            <person name="Zhu T."/>
            <person name="Hou S."/>
            <person name="Lu X."/>
            <person name="Hess W.R."/>
        </authorList>
    </citation>
    <scope>NUCLEOTIDE SEQUENCE [LARGE SCALE GENOMIC DNA]</scope>
    <source>
        <strain evidence="7 8">NIES-592</strain>
    </source>
</reference>
<proteinExistence type="predicted"/>
<dbReference type="SUPFAM" id="SSF50199">
    <property type="entry name" value="Staphylococcal nuclease"/>
    <property type="match status" value="1"/>
</dbReference>
<sequence>MVMNKLLNAFPLVLAGALIAYSCSQKGDRTASQNSQTSSNAVPPTSEVWKIAQTRDAIHDGDTMRLTNGSEELKVRFCGIDAPELKQQMGIAARDYLRSLVKQGGGQIYVVPIEKDRYGRTVAELFVPAKGKDDDIFLNGEMVRAGMAYHYQRYSGNCPNKNAIAVAEEMAKSAKAGVWRDPNSQKPWDWRKNNR</sequence>
<evidence type="ECO:0000256" key="4">
    <source>
        <dbReference type="SAM" id="MobiDB-lite"/>
    </source>
</evidence>
<keyword evidence="3" id="KW-0378">Hydrolase</keyword>
<dbReference type="AlphaFoldDB" id="A0A1U7GSL5"/>
<feature type="chain" id="PRO_5012369128" description="TNase-like domain-containing protein" evidence="5">
    <location>
        <begin position="21"/>
        <end position="195"/>
    </location>
</feature>
<accession>A0A1U7GSL5</accession>
<evidence type="ECO:0000313" key="8">
    <source>
        <dbReference type="Proteomes" id="UP000186391"/>
    </source>
</evidence>
<dbReference type="PROSITE" id="PS51257">
    <property type="entry name" value="PROKAR_LIPOPROTEIN"/>
    <property type="match status" value="1"/>
</dbReference>
<evidence type="ECO:0000313" key="7">
    <source>
        <dbReference type="EMBL" id="OKH10809.1"/>
    </source>
</evidence>
<evidence type="ECO:0000259" key="6">
    <source>
        <dbReference type="PROSITE" id="PS50830"/>
    </source>
</evidence>
<evidence type="ECO:0000256" key="2">
    <source>
        <dbReference type="ARBA" id="ARBA00022759"/>
    </source>
</evidence>
<feature type="signal peptide" evidence="5">
    <location>
        <begin position="1"/>
        <end position="20"/>
    </location>
</feature>
<evidence type="ECO:0000256" key="1">
    <source>
        <dbReference type="ARBA" id="ARBA00022722"/>
    </source>
</evidence>
<dbReference type="SMART" id="SM00318">
    <property type="entry name" value="SNc"/>
    <property type="match status" value="1"/>
</dbReference>
<keyword evidence="1" id="KW-0540">Nuclease</keyword>
<protein>
    <recommendedName>
        <fullName evidence="6">TNase-like domain-containing protein</fullName>
    </recommendedName>
</protein>
<feature type="region of interest" description="Disordered" evidence="4">
    <location>
        <begin position="176"/>
        <end position="195"/>
    </location>
</feature>
<gene>
    <name evidence="7" type="ORF">NIES592_23810</name>
</gene>
<comment type="caution">
    <text evidence="7">The sequence shown here is derived from an EMBL/GenBank/DDBJ whole genome shotgun (WGS) entry which is preliminary data.</text>
</comment>